<reference evidence="3 4" key="1">
    <citation type="submission" date="2018-08" db="EMBL/GenBank/DDBJ databases">
        <title>Aphanomyces genome sequencing and annotation.</title>
        <authorList>
            <person name="Minardi D."/>
            <person name="Oidtmann B."/>
            <person name="Van Der Giezen M."/>
            <person name="Studholme D.J."/>
        </authorList>
    </citation>
    <scope>NUCLEOTIDE SEQUENCE [LARGE SCALE GENOMIC DNA]</scope>
    <source>
        <strain evidence="3 4">NJM0002</strain>
    </source>
</reference>
<evidence type="ECO:0008006" key="5">
    <source>
        <dbReference type="Google" id="ProtNLM"/>
    </source>
</evidence>
<dbReference type="Proteomes" id="UP000285060">
    <property type="component" value="Unassembled WGS sequence"/>
</dbReference>
<feature type="signal peptide" evidence="2">
    <location>
        <begin position="1"/>
        <end position="18"/>
    </location>
</feature>
<evidence type="ECO:0000313" key="3">
    <source>
        <dbReference type="EMBL" id="RHY24389.1"/>
    </source>
</evidence>
<keyword evidence="4" id="KW-1185">Reference proteome</keyword>
<accession>A0A3R6Y2G3</accession>
<dbReference type="AlphaFoldDB" id="A0A3R6Y2G3"/>
<evidence type="ECO:0000313" key="4">
    <source>
        <dbReference type="Proteomes" id="UP000285060"/>
    </source>
</evidence>
<keyword evidence="2" id="KW-0732">Signal</keyword>
<feature type="transmembrane region" description="Helical" evidence="1">
    <location>
        <begin position="448"/>
        <end position="476"/>
    </location>
</feature>
<dbReference type="EMBL" id="QUSY01001602">
    <property type="protein sequence ID" value="RHY24389.1"/>
    <property type="molecule type" value="Genomic_DNA"/>
</dbReference>
<organism evidence="3 4">
    <name type="scientific">Aphanomyces invadans</name>
    <dbReference type="NCBI Taxonomy" id="157072"/>
    <lineage>
        <taxon>Eukaryota</taxon>
        <taxon>Sar</taxon>
        <taxon>Stramenopiles</taxon>
        <taxon>Oomycota</taxon>
        <taxon>Saprolegniomycetes</taxon>
        <taxon>Saprolegniales</taxon>
        <taxon>Verrucalvaceae</taxon>
        <taxon>Aphanomyces</taxon>
    </lineage>
</organism>
<feature type="transmembrane region" description="Helical" evidence="1">
    <location>
        <begin position="356"/>
        <end position="376"/>
    </location>
</feature>
<name>A0A3R6Y2G3_9STRA</name>
<dbReference type="VEuPathDB" id="FungiDB:H310_10048"/>
<keyword evidence="1" id="KW-0812">Transmembrane</keyword>
<feature type="chain" id="PRO_5018695874" description="Polycystin domain-containing protein" evidence="2">
    <location>
        <begin position="19"/>
        <end position="613"/>
    </location>
</feature>
<gene>
    <name evidence="3" type="ORF">DYB32_008871</name>
</gene>
<dbReference type="VEuPathDB" id="FungiDB:H310_10049"/>
<protein>
    <recommendedName>
        <fullName evidence="5">Polycystin domain-containing protein</fullName>
    </recommendedName>
</protein>
<comment type="caution">
    <text evidence="3">The sequence shown here is derived from an EMBL/GenBank/DDBJ whole genome shotgun (WGS) entry which is preliminary data.</text>
</comment>
<evidence type="ECO:0000256" key="2">
    <source>
        <dbReference type="SAM" id="SignalP"/>
    </source>
</evidence>
<feature type="transmembrane region" description="Helical" evidence="1">
    <location>
        <begin position="397"/>
        <end position="416"/>
    </location>
</feature>
<feature type="transmembrane region" description="Helical" evidence="1">
    <location>
        <begin position="248"/>
        <end position="270"/>
    </location>
</feature>
<proteinExistence type="predicted"/>
<feature type="transmembrane region" description="Helical" evidence="1">
    <location>
        <begin position="319"/>
        <end position="336"/>
    </location>
</feature>
<evidence type="ECO:0000256" key="1">
    <source>
        <dbReference type="SAM" id="Phobius"/>
    </source>
</evidence>
<keyword evidence="1" id="KW-1133">Transmembrane helix</keyword>
<keyword evidence="1" id="KW-0472">Membrane</keyword>
<feature type="non-terminal residue" evidence="3">
    <location>
        <position position="1"/>
    </location>
</feature>
<sequence>GLAIGLVVLLLVVFDSIANNWALNDFCGNGLQFRTPVARAATVDDLSTAYAFGSRAKISDLSNVGYWMANHVIQNLAKDDDSVYVISAGSYQVTGSAMNYCRGLTSNYTVDITKPVKLATAVDAISFLRGTALTHGFMNDLSVNLPTATASMRDLTALGFEPSRIQTDMRMTTAFAVQNTSAMQYATITYYRVYAKSYCTGCAPIAELGRGTCNLTMQFNATSNRLIVTSSHVLGSQHDLGLMLARDVYSSLASILKYIAIFIVVGGYLASRQTIQWSDTNLEKVETIWNRLAKVVAPQYFPYRSHAIRCDVFCYNSDYFVALYVVSILLDMNHALVFTREVNVFNQYSSQSIMTIQLFALSTRMLWLNLGIVKAFKVLLHLVSPSAYSGESRAMQFFNFSSVTTLYLTTILLFYVPEYIEYNNQSRFDVTNKVEALDGQFVDFFESFYIRVAPAIAVGLLVNVIAVLFVDHLIFYPHWQKLKKNSLSRQAIFNSTSIVCEFVDDVQTVNRDTLMTCSARRMSTLQWYFMHHLRCFGLPERDLSKRKSSRMTMTMKASEHSKLQLTATTTPDLKFTVGQDNNGHIHLLDDQLSDVKTLAFNVKVLRDTSLVIQ</sequence>